<dbReference type="AlphaFoldDB" id="A0AAW2CTW4"/>
<gene>
    <name evidence="2" type="ORF">SO802_015280</name>
</gene>
<organism evidence="2 3">
    <name type="scientific">Lithocarpus litseifolius</name>
    <dbReference type="NCBI Taxonomy" id="425828"/>
    <lineage>
        <taxon>Eukaryota</taxon>
        <taxon>Viridiplantae</taxon>
        <taxon>Streptophyta</taxon>
        <taxon>Embryophyta</taxon>
        <taxon>Tracheophyta</taxon>
        <taxon>Spermatophyta</taxon>
        <taxon>Magnoliopsida</taxon>
        <taxon>eudicotyledons</taxon>
        <taxon>Gunneridae</taxon>
        <taxon>Pentapetalae</taxon>
        <taxon>rosids</taxon>
        <taxon>fabids</taxon>
        <taxon>Fagales</taxon>
        <taxon>Fagaceae</taxon>
        <taxon>Lithocarpus</taxon>
    </lineage>
</organism>
<reference evidence="2 3" key="1">
    <citation type="submission" date="2024-01" db="EMBL/GenBank/DDBJ databases">
        <title>A telomere-to-telomere, gap-free genome of sweet tea (Lithocarpus litseifolius).</title>
        <authorList>
            <person name="Zhou J."/>
        </authorList>
    </citation>
    <scope>NUCLEOTIDE SEQUENCE [LARGE SCALE GENOMIC DNA]</scope>
    <source>
        <strain evidence="2">Zhou-2022a</strain>
        <tissue evidence="2">Leaf</tissue>
    </source>
</reference>
<name>A0AAW2CTW4_9ROSI</name>
<evidence type="ECO:0000313" key="2">
    <source>
        <dbReference type="EMBL" id="KAL0001499.1"/>
    </source>
</evidence>
<evidence type="ECO:0000313" key="3">
    <source>
        <dbReference type="Proteomes" id="UP001459277"/>
    </source>
</evidence>
<proteinExistence type="predicted"/>
<protein>
    <submittedName>
        <fullName evidence="2">Uncharacterized protein</fullName>
    </submittedName>
</protein>
<feature type="region of interest" description="Disordered" evidence="1">
    <location>
        <begin position="58"/>
        <end position="84"/>
    </location>
</feature>
<evidence type="ECO:0000256" key="1">
    <source>
        <dbReference type="SAM" id="MobiDB-lite"/>
    </source>
</evidence>
<sequence>MVTINALDLPFSSSFRDPSQVPLLEDLVEAPVEETLVIEEDSSPMRELVGQIEAHIEATRPQSDPVPPAVEKVQPVAPNEPDTT</sequence>
<keyword evidence="3" id="KW-1185">Reference proteome</keyword>
<dbReference type="EMBL" id="JAZDWU010000005">
    <property type="protein sequence ID" value="KAL0001499.1"/>
    <property type="molecule type" value="Genomic_DNA"/>
</dbReference>
<accession>A0AAW2CTW4</accession>
<dbReference type="Proteomes" id="UP001459277">
    <property type="component" value="Unassembled WGS sequence"/>
</dbReference>
<comment type="caution">
    <text evidence="2">The sequence shown here is derived from an EMBL/GenBank/DDBJ whole genome shotgun (WGS) entry which is preliminary data.</text>
</comment>